<keyword evidence="2" id="KW-1185">Reference proteome</keyword>
<dbReference type="EMBL" id="QPKB01000003">
    <property type="protein sequence ID" value="RWR81197.1"/>
    <property type="molecule type" value="Genomic_DNA"/>
</dbReference>
<protein>
    <recommendedName>
        <fullName evidence="3">DUF3527 domain-containing protein</fullName>
    </recommendedName>
</protein>
<reference evidence="1 2" key="1">
    <citation type="journal article" date="2019" name="Nat. Plants">
        <title>Stout camphor tree genome fills gaps in understanding of flowering plant genome evolution.</title>
        <authorList>
            <person name="Chaw S.M."/>
            <person name="Liu Y.C."/>
            <person name="Wu Y.W."/>
            <person name="Wang H.Y."/>
            <person name="Lin C.I."/>
            <person name="Wu C.S."/>
            <person name="Ke H.M."/>
            <person name="Chang L.Y."/>
            <person name="Hsu C.Y."/>
            <person name="Yang H.T."/>
            <person name="Sudianto E."/>
            <person name="Hsu M.H."/>
            <person name="Wu K.P."/>
            <person name="Wang L.N."/>
            <person name="Leebens-Mack J.H."/>
            <person name="Tsai I.J."/>
        </authorList>
    </citation>
    <scope>NUCLEOTIDE SEQUENCE [LARGE SCALE GENOMIC DNA]</scope>
    <source>
        <strain evidence="2">cv. Chaw 1501</strain>
        <tissue evidence="1">Young leaves</tissue>
    </source>
</reference>
<organism evidence="1 2">
    <name type="scientific">Cinnamomum micranthum f. kanehirae</name>
    <dbReference type="NCBI Taxonomy" id="337451"/>
    <lineage>
        <taxon>Eukaryota</taxon>
        <taxon>Viridiplantae</taxon>
        <taxon>Streptophyta</taxon>
        <taxon>Embryophyta</taxon>
        <taxon>Tracheophyta</taxon>
        <taxon>Spermatophyta</taxon>
        <taxon>Magnoliopsida</taxon>
        <taxon>Magnoliidae</taxon>
        <taxon>Laurales</taxon>
        <taxon>Lauraceae</taxon>
        <taxon>Cinnamomum</taxon>
    </lineage>
</organism>
<dbReference type="AlphaFoldDB" id="A0A3S3MCR5"/>
<dbReference type="STRING" id="337451.A0A3S3MCR5"/>
<proteinExistence type="predicted"/>
<dbReference type="Proteomes" id="UP000283530">
    <property type="component" value="Unassembled WGS sequence"/>
</dbReference>
<dbReference type="Pfam" id="PF12043">
    <property type="entry name" value="DUF3527"/>
    <property type="match status" value="1"/>
</dbReference>
<comment type="caution">
    <text evidence="1">The sequence shown here is derived from an EMBL/GenBank/DDBJ whole genome shotgun (WGS) entry which is preliminary data.</text>
</comment>
<name>A0A3S3MCR5_9MAGN</name>
<dbReference type="InterPro" id="IPR021916">
    <property type="entry name" value="DUF3527"/>
</dbReference>
<dbReference type="OrthoDB" id="767438at2759"/>
<dbReference type="PANTHER" id="PTHR31390:SF2">
    <property type="entry name" value="EXPRESSED PROTEIN"/>
    <property type="match status" value="1"/>
</dbReference>
<evidence type="ECO:0008006" key="3">
    <source>
        <dbReference type="Google" id="ProtNLM"/>
    </source>
</evidence>
<accession>A0A3S3MCR5</accession>
<dbReference type="PANTHER" id="PTHR31390">
    <property type="entry name" value="EXPRESSED PROTEIN"/>
    <property type="match status" value="1"/>
</dbReference>
<evidence type="ECO:0000313" key="1">
    <source>
        <dbReference type="EMBL" id="RWR81197.1"/>
    </source>
</evidence>
<sequence>MEEASTDAKENFQVNEDLWLSLDKDTGVAQDNDLMLSGSKLKVVLERLKQDKPLTSENKQQRVDQRCFQERSHQNQCVTELGIPKCMSSVSPHENLAQHGLGLLEIRASDSVSIFCRVASATPLNFPLNLRSSKLEILFDSLKSHRRTRSTSDLGMLFTESVLAAGPGNVIFSPVGQWFTDAIDRNNKGRNLMETPLIRHLSALDGNMNLEKAKSSGVKDSRCSELIRSPLGKSISSPQNQVKEIRLPRRLRYGSEITDKTLFSLSSTNSTSSYQSTSSFGGAASTGLLHCIWKDGLPYFMFSVDGRGDAYVASPCKVESSADKAFDYIYLFHSSMNDKKEPRAENVSGLVGKMKVSSSITLSSDNLKDMETEFILFGTGEEGFMDVKSSSRTLRRNKGLPKKVVDMFKTNHSYKHKTIAKSCISGDLSHVPCLDMLSSLDELGKMNIIESYLPPNLELAAIVVKGSHCEKTQEAVVGGWGLKFLKKVTMEDSNSCPHSSSGSCQHGRLRNQSRPINSLNVLVPAGLHGGPKTRNGGPSSLTERWRSGGHCDCGGWDIGCPLTVLNCQSSNVEGSPKADAQDCSSFDLFVEGAKEGEPALKMVNIHEGLHFIHFKSTLSALQSFSIGVAILHSRSPSLCPKLYRS</sequence>
<gene>
    <name evidence="1" type="ORF">CKAN_00986900</name>
</gene>
<evidence type="ECO:0000313" key="2">
    <source>
        <dbReference type="Proteomes" id="UP000283530"/>
    </source>
</evidence>